<feature type="domain" description="DUF6536" evidence="2">
    <location>
        <begin position="39"/>
        <end position="190"/>
    </location>
</feature>
<dbReference type="OrthoDB" id="3645357at2759"/>
<comment type="caution">
    <text evidence="3">The sequence shown here is derived from an EMBL/GenBank/DDBJ whole genome shotgun (WGS) entry which is preliminary data.</text>
</comment>
<dbReference type="PANTHER" id="PTHR35395">
    <property type="entry name" value="DUF6536 DOMAIN-CONTAINING PROTEIN"/>
    <property type="match status" value="1"/>
</dbReference>
<dbReference type="InterPro" id="IPR046623">
    <property type="entry name" value="DUF6536"/>
</dbReference>
<evidence type="ECO:0000313" key="3">
    <source>
        <dbReference type="EMBL" id="PPJ58404.1"/>
    </source>
</evidence>
<dbReference type="Pfam" id="PF20163">
    <property type="entry name" value="DUF6536"/>
    <property type="match status" value="1"/>
</dbReference>
<feature type="transmembrane region" description="Helical" evidence="1">
    <location>
        <begin position="39"/>
        <end position="61"/>
    </location>
</feature>
<feature type="transmembrane region" description="Helical" evidence="1">
    <location>
        <begin position="574"/>
        <end position="595"/>
    </location>
</feature>
<sequence length="645" mass="70686">MTVVYHVLNQHTQVKDEVADEGKIESGNGRKTFSKWQSWGVTITAGAATAALVLTINIWVFTYVALQFNIEAGIATIHRGTCTVTSNISTYGHLLINILGTLLLGASNAGAQLLSAPTRSDIARAHSKNRWMDIGVPSLRNLRTISRWRRLGWVVLMTSSIPLHLLYNSVLFTTSAGHEYVASLVAPDFFEASRGFDDMKIPGEMKGGTSFPDESVTDSFWITRNLALQGDLTRLSKRECLVAYGATSATESDEGNLLVVTKPIDDVEFGTVLQGNSTFAVLPLLDLFIHKAEDQFNDLDWRCGGSRGSGNAMNTTCGEHKLVPAYEDDAGKWPIRTYLYQCNEGWRSIPDCFSENWAACVSPWIDHCNMTRTTVEVDYCLPEQNPGKCTAKVSLSLLAVVMGCNVVKVLVLCAMVGMNSKSFRPLVTIGDAVKSFLEEPEDKAKCRGPISVMDVVAPGKKPTSWQRAGVRIVHVPIQDEGGGAGAVSRTGEVGTSRSKPAPFIQESDHWWRTPSVGLFSPWKICLFLCVIMWLVAACMIAVAFIDDGLPWDPKLNFTEFNFSSLVGLPETASLSVYIIVPNIPQLLVSFAYVFYNNSLTCMLLTYETTQFATKRKFLRHPASFHDGTAALADLAKPVLQSGGIL</sequence>
<gene>
    <name evidence="3" type="ORF">CBER1_08085</name>
</gene>
<reference evidence="4" key="1">
    <citation type="journal article" date="2017" name="bioRxiv">
        <title>Conservation of a gene cluster reveals novel cercosporin biosynthetic mechanisms and extends production to the genus Colletotrichum.</title>
        <authorList>
            <person name="de Jonge R."/>
            <person name="Ebert M.K."/>
            <person name="Huitt-Roehl C.R."/>
            <person name="Pal P."/>
            <person name="Suttle J.C."/>
            <person name="Spanner R.E."/>
            <person name="Neubauer J.D."/>
            <person name="Jurick W.M.II."/>
            <person name="Stott K.A."/>
            <person name="Secor G.A."/>
            <person name="Thomma B.P.H.J."/>
            <person name="Van de Peer Y."/>
            <person name="Townsend C.A."/>
            <person name="Bolton M.D."/>
        </authorList>
    </citation>
    <scope>NUCLEOTIDE SEQUENCE [LARGE SCALE GENOMIC DNA]</scope>
    <source>
        <strain evidence="4">CBS538.71</strain>
    </source>
</reference>
<name>A0A2S6CFB2_9PEZI</name>
<dbReference type="AlphaFoldDB" id="A0A2S6CFB2"/>
<feature type="transmembrane region" description="Helical" evidence="1">
    <location>
        <begin position="150"/>
        <end position="167"/>
    </location>
</feature>
<keyword evidence="1" id="KW-0472">Membrane</keyword>
<organism evidence="3 4">
    <name type="scientific">Cercospora berteroae</name>
    <dbReference type="NCBI Taxonomy" id="357750"/>
    <lineage>
        <taxon>Eukaryota</taxon>
        <taxon>Fungi</taxon>
        <taxon>Dikarya</taxon>
        <taxon>Ascomycota</taxon>
        <taxon>Pezizomycotina</taxon>
        <taxon>Dothideomycetes</taxon>
        <taxon>Dothideomycetidae</taxon>
        <taxon>Mycosphaerellales</taxon>
        <taxon>Mycosphaerellaceae</taxon>
        <taxon>Cercospora</taxon>
    </lineage>
</organism>
<dbReference type="STRING" id="357750.A0A2S6CFB2"/>
<proteinExistence type="predicted"/>
<keyword evidence="1" id="KW-0812">Transmembrane</keyword>
<feature type="transmembrane region" description="Helical" evidence="1">
    <location>
        <begin position="524"/>
        <end position="545"/>
    </location>
</feature>
<evidence type="ECO:0000259" key="2">
    <source>
        <dbReference type="Pfam" id="PF20163"/>
    </source>
</evidence>
<accession>A0A2S6CFB2</accession>
<keyword evidence="1" id="KW-1133">Transmembrane helix</keyword>
<evidence type="ECO:0000313" key="4">
    <source>
        <dbReference type="Proteomes" id="UP000237631"/>
    </source>
</evidence>
<dbReference type="Proteomes" id="UP000237631">
    <property type="component" value="Unassembled WGS sequence"/>
</dbReference>
<protein>
    <recommendedName>
        <fullName evidence="2">DUF6536 domain-containing protein</fullName>
    </recommendedName>
</protein>
<evidence type="ECO:0000256" key="1">
    <source>
        <dbReference type="SAM" id="Phobius"/>
    </source>
</evidence>
<dbReference type="EMBL" id="PNEN01000460">
    <property type="protein sequence ID" value="PPJ58404.1"/>
    <property type="molecule type" value="Genomic_DNA"/>
</dbReference>
<dbReference type="PANTHER" id="PTHR35395:SF1">
    <property type="entry name" value="DUF6536 DOMAIN-CONTAINING PROTEIN"/>
    <property type="match status" value="1"/>
</dbReference>
<feature type="transmembrane region" description="Helical" evidence="1">
    <location>
        <begin position="395"/>
        <end position="416"/>
    </location>
</feature>
<keyword evidence="4" id="KW-1185">Reference proteome</keyword>